<proteinExistence type="predicted"/>
<comment type="caution">
    <text evidence="1">The sequence shown here is derived from an EMBL/GenBank/DDBJ whole genome shotgun (WGS) entry which is preliminary data.</text>
</comment>
<gene>
    <name evidence="1" type="ORF">NJ959_18420</name>
</gene>
<name>A0AAE3GTI8_9CYAN</name>
<dbReference type="AlphaFoldDB" id="A0AAE3GTI8"/>
<dbReference type="RefSeq" id="WP_254013166.1">
    <property type="nucleotide sequence ID" value="NZ_JAMZMM010000197.1"/>
</dbReference>
<sequence length="77" mass="8593">MLVALISVFIIGWVAAAVIGTQAYFLGEQTKPIHERNWRSQGFEKLAKAFTGKETDFANRTPAFPVDAYSSQFLPNE</sequence>
<dbReference type="InterPro" id="IPR058523">
    <property type="entry name" value="DUF8210"/>
</dbReference>
<dbReference type="Pfam" id="PF26637">
    <property type="entry name" value="DUF8210"/>
    <property type="match status" value="1"/>
</dbReference>
<keyword evidence="2" id="KW-1185">Reference proteome</keyword>
<dbReference type="InterPro" id="IPR058095">
    <property type="entry name" value="Psb35-like"/>
</dbReference>
<dbReference type="NCBIfam" id="NF047380">
    <property type="entry name" value="photo_II_xxx"/>
    <property type="match status" value="1"/>
</dbReference>
<reference evidence="1" key="1">
    <citation type="submission" date="2022-06" db="EMBL/GenBank/DDBJ databases">
        <title>New cyanobacteria of genus Symplocastrum in benthos of Lake Baikal.</title>
        <authorList>
            <person name="Sorokovikova E."/>
            <person name="Tikhonova I."/>
            <person name="Krasnopeev A."/>
            <person name="Evseev P."/>
            <person name="Gladkikh A."/>
            <person name="Belykh O."/>
        </authorList>
    </citation>
    <scope>NUCLEOTIDE SEQUENCE</scope>
    <source>
        <strain evidence="1">BBK-W-15</strain>
    </source>
</reference>
<organism evidence="1 2">
    <name type="scientific">Limnofasciculus baicalensis BBK-W-15</name>
    <dbReference type="NCBI Taxonomy" id="2699891"/>
    <lineage>
        <taxon>Bacteria</taxon>
        <taxon>Bacillati</taxon>
        <taxon>Cyanobacteriota</taxon>
        <taxon>Cyanophyceae</taxon>
        <taxon>Coleofasciculales</taxon>
        <taxon>Coleofasciculaceae</taxon>
        <taxon>Limnofasciculus</taxon>
        <taxon>Limnofasciculus baicalensis</taxon>
    </lineage>
</organism>
<accession>A0AAE3GTI8</accession>
<protein>
    <submittedName>
        <fullName evidence="1">Uncharacterized protein</fullName>
    </submittedName>
</protein>
<evidence type="ECO:0000313" key="1">
    <source>
        <dbReference type="EMBL" id="MCP2730406.1"/>
    </source>
</evidence>
<evidence type="ECO:0000313" key="2">
    <source>
        <dbReference type="Proteomes" id="UP001204953"/>
    </source>
</evidence>
<dbReference type="Proteomes" id="UP001204953">
    <property type="component" value="Unassembled WGS sequence"/>
</dbReference>
<dbReference type="EMBL" id="JAMZMM010000197">
    <property type="protein sequence ID" value="MCP2730406.1"/>
    <property type="molecule type" value="Genomic_DNA"/>
</dbReference>